<keyword evidence="1" id="KW-0472">Membrane</keyword>
<evidence type="ECO:0000256" key="1">
    <source>
        <dbReference type="SAM" id="Phobius"/>
    </source>
</evidence>
<dbReference type="EMBL" id="BK015301">
    <property type="protein sequence ID" value="DAE00364.1"/>
    <property type="molecule type" value="Genomic_DNA"/>
</dbReference>
<feature type="transmembrane region" description="Helical" evidence="1">
    <location>
        <begin position="513"/>
        <end position="534"/>
    </location>
</feature>
<reference evidence="2" key="1">
    <citation type="journal article" date="2021" name="Proc. Natl. Acad. Sci. U.S.A.">
        <title>A Catalog of Tens of Thousands of Viruses from Human Metagenomes Reveals Hidden Associations with Chronic Diseases.</title>
        <authorList>
            <person name="Tisza M.J."/>
            <person name="Buck C.B."/>
        </authorList>
    </citation>
    <scope>NUCLEOTIDE SEQUENCE</scope>
    <source>
        <strain evidence="2">CtLnO19</strain>
    </source>
</reference>
<keyword evidence="1" id="KW-1133">Transmembrane helix</keyword>
<evidence type="ECO:0000313" key="2">
    <source>
        <dbReference type="EMBL" id="DAE00364.1"/>
    </source>
</evidence>
<sequence length="549" mass="62628">MDNVNINAESIFIPGDLSYYIDNMNVSFSRNQVVTLLMEAEHEAQLAEQARVKEIEERSDKFYAFYPYQNPYTAKEELANREARAREKHAHWLNNLNEMDSCGMSTDNIDIKTSVFNFTRNPITVSQLNGITTTVSPLLVTGYETSNGEELYRLGFPRNHNIAKGVYYRYEFSVSALCLMKTIDHYQKRGLKPNHESIEGMLLDYFINRWNDPSITVKIKERMSKQMADSIKNDFCKVDSIISRWLERETTIQPVFTDVFFIFIPEGEFRNKTVFDKNSGLTIANEAVLKSKSYNPYNENNVIASAILDKMKTEDSLMHFHFVSEVDMCVYVRLGNQVISKHSRKPKPGEQSGMTIIFNGREKWLNDTPEIIEIPIKGKNKEENEIIDKRLEEIGIFYDIDKAKAYMSDAFSKFNSNEANMKIAQNKERVSENDLETKLNTNEKDVTIKDFDLRAKIIDIEAKLADSKYKTIKEVASLGSIAINGLFIMREFFKSNSKNVAAAGFSKLAPVAAVNPVVAAGIGIVGAVGLRIIFKKEIKSIFSALSDWF</sequence>
<keyword evidence="1" id="KW-0812">Transmembrane</keyword>
<accession>A0A8S5P297</accession>
<organism evidence="2">
    <name type="scientific">Myoviridae sp. ctLnO19</name>
    <dbReference type="NCBI Taxonomy" id="2825085"/>
    <lineage>
        <taxon>Viruses</taxon>
        <taxon>Duplodnaviria</taxon>
        <taxon>Heunggongvirae</taxon>
        <taxon>Uroviricota</taxon>
        <taxon>Caudoviricetes</taxon>
    </lineage>
</organism>
<proteinExistence type="predicted"/>
<protein>
    <submittedName>
        <fullName evidence="2">Uncharacterized protein</fullName>
    </submittedName>
</protein>
<name>A0A8S5P297_9CAUD</name>